<keyword evidence="5" id="KW-1185">Reference proteome</keyword>
<name>A0A812ESZ5_ACAPH</name>
<feature type="compositionally biased region" description="Low complexity" evidence="3">
    <location>
        <begin position="397"/>
        <end position="410"/>
    </location>
</feature>
<evidence type="ECO:0000256" key="1">
    <source>
        <dbReference type="ARBA" id="ARBA00006484"/>
    </source>
</evidence>
<protein>
    <submittedName>
        <fullName evidence="4">RDH12</fullName>
        <ecNumber evidence="4">1.1.1.300</ecNumber>
    </submittedName>
</protein>
<dbReference type="PRINTS" id="PR00081">
    <property type="entry name" value="GDHRDH"/>
</dbReference>
<evidence type="ECO:0000313" key="5">
    <source>
        <dbReference type="Proteomes" id="UP000597762"/>
    </source>
</evidence>
<dbReference type="InterPro" id="IPR036291">
    <property type="entry name" value="NAD(P)-bd_dom_sf"/>
</dbReference>
<dbReference type="Pfam" id="PF00106">
    <property type="entry name" value="adh_short"/>
    <property type="match status" value="2"/>
</dbReference>
<organism evidence="4 5">
    <name type="scientific">Acanthosepion pharaonis</name>
    <name type="common">Pharaoh cuttlefish</name>
    <name type="synonym">Sepia pharaonis</name>
    <dbReference type="NCBI Taxonomy" id="158019"/>
    <lineage>
        <taxon>Eukaryota</taxon>
        <taxon>Metazoa</taxon>
        <taxon>Spiralia</taxon>
        <taxon>Lophotrochozoa</taxon>
        <taxon>Mollusca</taxon>
        <taxon>Cephalopoda</taxon>
        <taxon>Coleoidea</taxon>
        <taxon>Decapodiformes</taxon>
        <taxon>Sepiida</taxon>
        <taxon>Sepiina</taxon>
        <taxon>Sepiidae</taxon>
        <taxon>Acanthosepion</taxon>
    </lineage>
</organism>
<gene>
    <name evidence="4" type="ORF">SPHA_81525</name>
</gene>
<comment type="similarity">
    <text evidence="1">Belongs to the short-chain dehydrogenases/reductases (SDR) family.</text>
</comment>
<evidence type="ECO:0000313" key="4">
    <source>
        <dbReference type="EMBL" id="CAE1332485.1"/>
    </source>
</evidence>
<dbReference type="InterPro" id="IPR002347">
    <property type="entry name" value="SDR_fam"/>
</dbReference>
<dbReference type="SUPFAM" id="SSF51735">
    <property type="entry name" value="NAD(P)-binding Rossmann-fold domains"/>
    <property type="match status" value="1"/>
</dbReference>
<evidence type="ECO:0000256" key="2">
    <source>
        <dbReference type="ARBA" id="ARBA00023002"/>
    </source>
</evidence>
<proteinExistence type="inferred from homology"/>
<dbReference type="EMBL" id="CAHIKZ030005636">
    <property type="protein sequence ID" value="CAE1332485.1"/>
    <property type="molecule type" value="Genomic_DNA"/>
</dbReference>
<dbReference type="Proteomes" id="UP000597762">
    <property type="component" value="Unassembled WGS sequence"/>
</dbReference>
<evidence type="ECO:0000256" key="3">
    <source>
        <dbReference type="SAM" id="MobiDB-lite"/>
    </source>
</evidence>
<dbReference type="OrthoDB" id="191139at2759"/>
<reference evidence="4" key="1">
    <citation type="submission" date="2021-01" db="EMBL/GenBank/DDBJ databases">
        <authorList>
            <person name="Li R."/>
            <person name="Bekaert M."/>
        </authorList>
    </citation>
    <scope>NUCLEOTIDE SEQUENCE</scope>
    <source>
        <strain evidence="4">Farmed</strain>
    </source>
</reference>
<sequence length="410" mass="46139">MLLLVNDSCRCDITFVTWFLTAGVGCEDDGACSYYNWVQLRNEEKGKAAVEKILSKNPNALATFMQLDLADKASIHKFVEDFHATEKKLHILINNAGHFLNPKDSKRQFTKDNFELTMGTNHLGPFLLTHLLLPDLKKTGAEENGDARIVVVTCVHNKALARRQQVMETLDVENFFLEKENTYNSHQAYKNSKLANAMFTYELAKQLENTGVTVNCLCPGFIPTTELFRNTSNAQKFYRKFILHGLLRFTKATRSVEQGAKAVVEMATGEKLKGVCGKYYKDNQEMKAPEESVEELQKKVYELSARYCHLEGYEPLDAPPPPPPEEPKEKSKEKTKSEGEEAKDKTTEESEKAEEKTEEKSEKDTEEEKPADSAPQESDDAPKKVAEDDDLKKEAPATEITPAATEIAAQ</sequence>
<dbReference type="PANTHER" id="PTHR24320">
    <property type="entry name" value="RETINOL DEHYDROGENASE"/>
    <property type="match status" value="1"/>
</dbReference>
<comment type="caution">
    <text evidence="4">The sequence shown here is derived from an EMBL/GenBank/DDBJ whole genome shotgun (WGS) entry which is preliminary data.</text>
</comment>
<feature type="compositionally biased region" description="Basic and acidic residues" evidence="3">
    <location>
        <begin position="325"/>
        <end position="371"/>
    </location>
</feature>
<keyword evidence="2 4" id="KW-0560">Oxidoreductase</keyword>
<dbReference type="Gene3D" id="3.40.50.720">
    <property type="entry name" value="NAD(P)-binding Rossmann-like Domain"/>
    <property type="match status" value="1"/>
</dbReference>
<dbReference type="AlphaFoldDB" id="A0A812ESZ5"/>
<dbReference type="PANTHER" id="PTHR24320:SF283">
    <property type="entry name" value="RETINOL DEHYDROGENASE 11"/>
    <property type="match status" value="1"/>
</dbReference>
<feature type="compositionally biased region" description="Basic and acidic residues" evidence="3">
    <location>
        <begin position="380"/>
        <end position="396"/>
    </location>
</feature>
<feature type="region of interest" description="Disordered" evidence="3">
    <location>
        <begin position="312"/>
        <end position="410"/>
    </location>
</feature>
<dbReference type="GO" id="GO:0052650">
    <property type="term" value="F:all-trans-retinol dehydrogenase (NADP+) activity"/>
    <property type="evidence" value="ECO:0007669"/>
    <property type="project" value="UniProtKB-EC"/>
</dbReference>
<accession>A0A812ESZ5</accession>
<dbReference type="EC" id="1.1.1.300" evidence="4"/>